<dbReference type="RefSeq" id="WP_188906736.1">
    <property type="nucleotide sequence ID" value="NZ_BMIQ01000001.1"/>
</dbReference>
<evidence type="ECO:0000256" key="2">
    <source>
        <dbReference type="SAM" id="Phobius"/>
    </source>
</evidence>
<dbReference type="InterPro" id="IPR036700">
    <property type="entry name" value="BOBF_sf"/>
</dbReference>
<evidence type="ECO:0000256" key="1">
    <source>
        <dbReference type="SAM" id="MobiDB-lite"/>
    </source>
</evidence>
<accession>A0A917E1K2</accession>
<dbReference type="SUPFAM" id="SSF101756">
    <property type="entry name" value="Hypothetical protein YgiW"/>
    <property type="match status" value="1"/>
</dbReference>
<keyword evidence="2" id="KW-1133">Transmembrane helix</keyword>
<reference evidence="3" key="1">
    <citation type="journal article" date="2014" name="Int. J. Syst. Evol. Microbiol.">
        <title>Complete genome sequence of Corynebacterium casei LMG S-19264T (=DSM 44701T), isolated from a smear-ripened cheese.</title>
        <authorList>
            <consortium name="US DOE Joint Genome Institute (JGI-PGF)"/>
            <person name="Walter F."/>
            <person name="Albersmeier A."/>
            <person name="Kalinowski J."/>
            <person name="Ruckert C."/>
        </authorList>
    </citation>
    <scope>NUCLEOTIDE SEQUENCE</scope>
    <source>
        <strain evidence="3">CGMCC 1.15367</strain>
    </source>
</reference>
<feature type="region of interest" description="Disordered" evidence="1">
    <location>
        <begin position="1"/>
        <end position="24"/>
    </location>
</feature>
<evidence type="ECO:0000313" key="3">
    <source>
        <dbReference type="EMBL" id="GGD90183.1"/>
    </source>
</evidence>
<reference evidence="3" key="2">
    <citation type="submission" date="2020-09" db="EMBL/GenBank/DDBJ databases">
        <authorList>
            <person name="Sun Q."/>
            <person name="Zhou Y."/>
        </authorList>
    </citation>
    <scope>NUCLEOTIDE SEQUENCE</scope>
    <source>
        <strain evidence="3">CGMCC 1.15367</strain>
    </source>
</reference>
<organism evidence="3 4">
    <name type="scientific">Aureimonas endophytica</name>
    <dbReference type="NCBI Taxonomy" id="2027858"/>
    <lineage>
        <taxon>Bacteria</taxon>
        <taxon>Pseudomonadati</taxon>
        <taxon>Pseudomonadota</taxon>
        <taxon>Alphaproteobacteria</taxon>
        <taxon>Hyphomicrobiales</taxon>
        <taxon>Aurantimonadaceae</taxon>
        <taxon>Aureimonas</taxon>
    </lineage>
</organism>
<proteinExistence type="predicted"/>
<dbReference type="Proteomes" id="UP000644699">
    <property type="component" value="Unassembled WGS sequence"/>
</dbReference>
<feature type="region of interest" description="Disordered" evidence="1">
    <location>
        <begin position="145"/>
        <end position="168"/>
    </location>
</feature>
<keyword evidence="2" id="KW-0472">Membrane</keyword>
<feature type="compositionally biased region" description="Pro residues" evidence="1">
    <location>
        <begin position="150"/>
        <end position="160"/>
    </location>
</feature>
<gene>
    <name evidence="3" type="ORF">GCM10011390_06200</name>
</gene>
<protein>
    <submittedName>
        <fullName evidence="3">Uncharacterized protein</fullName>
    </submittedName>
</protein>
<keyword evidence="2" id="KW-0812">Transmembrane</keyword>
<comment type="caution">
    <text evidence="3">The sequence shown here is derived from an EMBL/GenBank/DDBJ whole genome shotgun (WGS) entry which is preliminary data.</text>
</comment>
<keyword evidence="4" id="KW-1185">Reference proteome</keyword>
<feature type="transmembrane region" description="Helical" evidence="2">
    <location>
        <begin position="33"/>
        <end position="57"/>
    </location>
</feature>
<dbReference type="AlphaFoldDB" id="A0A917E1K2"/>
<name>A0A917E1K2_9HYPH</name>
<evidence type="ECO:0000313" key="4">
    <source>
        <dbReference type="Proteomes" id="UP000644699"/>
    </source>
</evidence>
<dbReference type="EMBL" id="BMIQ01000001">
    <property type="protein sequence ID" value="GGD90183.1"/>
    <property type="molecule type" value="Genomic_DNA"/>
</dbReference>
<sequence length="168" mass="17244">MVIDNEAGEPAAPRPEPERPRRSIFGTTGRRRIGLATAGALVLGLVAGGASTALIGVHRHATLVLQPAAIASLENDSPAAIKGQVAEIFGNKLVVDDGSGRALVETGPEGEGRSLAAKGETITAQGRFDHGVLRAEMLVEASGKVVDLGPPKPPRGPHPHGPAELAQR</sequence>